<dbReference type="Proteomes" id="UP000191040">
    <property type="component" value="Chromosome I"/>
</dbReference>
<dbReference type="STRING" id="1736691.SAMN06295964_0533"/>
<name>A0A1T4YRB2_9ACTN</name>
<proteinExistence type="predicted"/>
<evidence type="ECO:0000313" key="2">
    <source>
        <dbReference type="EMBL" id="SKB04312.1"/>
    </source>
</evidence>
<keyword evidence="1" id="KW-0472">Membrane</keyword>
<sequence>MGKQSPRQSLAFAVLTGVASIVPIGRAPRGVRAAVAGGSGVLAGGATYVALNRPDVIAAPREPVPAQQSAAIGAGVGALVVGVTVVGFVVDRAFEQALVRRNVPHPRLVLGAAAAVLSYGLDVIDRRFDTAD</sequence>
<feature type="transmembrane region" description="Helical" evidence="1">
    <location>
        <begin position="70"/>
        <end position="90"/>
    </location>
</feature>
<keyword evidence="1" id="KW-0812">Transmembrane</keyword>
<organism evidence="2 3">
    <name type="scientific">Aeromicrobium choanae</name>
    <dbReference type="NCBI Taxonomy" id="1736691"/>
    <lineage>
        <taxon>Bacteria</taxon>
        <taxon>Bacillati</taxon>
        <taxon>Actinomycetota</taxon>
        <taxon>Actinomycetes</taxon>
        <taxon>Propionibacteriales</taxon>
        <taxon>Nocardioidaceae</taxon>
        <taxon>Aeromicrobium</taxon>
    </lineage>
</organism>
<keyword evidence="1" id="KW-1133">Transmembrane helix</keyword>
<dbReference type="AlphaFoldDB" id="A0A1T4YRB2"/>
<reference evidence="3" key="1">
    <citation type="submission" date="2017-02" db="EMBL/GenBank/DDBJ databases">
        <authorList>
            <person name="Varghese N."/>
            <person name="Submissions S."/>
        </authorList>
    </citation>
    <scope>NUCLEOTIDE SEQUENCE [LARGE SCALE GENOMIC DNA]</scope>
    <source>
        <strain evidence="3">9H-4</strain>
    </source>
</reference>
<dbReference type="EMBL" id="LT796768">
    <property type="protein sequence ID" value="SKB04312.1"/>
    <property type="molecule type" value="Genomic_DNA"/>
</dbReference>
<protein>
    <submittedName>
        <fullName evidence="2">Uncharacterized protein</fullName>
    </submittedName>
</protein>
<evidence type="ECO:0000256" key="1">
    <source>
        <dbReference type="SAM" id="Phobius"/>
    </source>
</evidence>
<dbReference type="OrthoDB" id="5149112at2"/>
<gene>
    <name evidence="2" type="ORF">SAMN06295964_0533</name>
</gene>
<evidence type="ECO:0000313" key="3">
    <source>
        <dbReference type="Proteomes" id="UP000191040"/>
    </source>
</evidence>
<accession>A0A1T4YRB2</accession>
<keyword evidence="3" id="KW-1185">Reference proteome</keyword>
<dbReference type="RefSeq" id="WP_078698716.1">
    <property type="nucleotide sequence ID" value="NZ_LT796768.1"/>
</dbReference>